<name>A0A397SF11_9GLOM</name>
<proteinExistence type="predicted"/>
<dbReference type="EMBL" id="QKYT01000483">
    <property type="protein sequence ID" value="RIA84578.1"/>
    <property type="molecule type" value="Genomic_DNA"/>
</dbReference>
<dbReference type="Proteomes" id="UP000265703">
    <property type="component" value="Unassembled WGS sequence"/>
</dbReference>
<dbReference type="OrthoDB" id="2335791at2759"/>
<dbReference type="AlphaFoldDB" id="A0A397SF11"/>
<comment type="caution">
    <text evidence="1">The sequence shown here is derived from an EMBL/GenBank/DDBJ whole genome shotgun (WGS) entry which is preliminary data.</text>
</comment>
<keyword evidence="2" id="KW-1185">Reference proteome</keyword>
<evidence type="ECO:0000313" key="2">
    <source>
        <dbReference type="Proteomes" id="UP000265703"/>
    </source>
</evidence>
<protein>
    <recommendedName>
        <fullName evidence="3">F-box domain-containing protein</fullName>
    </recommendedName>
</protein>
<sequence>MACSKIFLGNLPELLNEIMPYFQNDFSTLHSCVLVNKLWCRLAIPLLWEAPFSLKIPKNYHYIEIFLHNLNEEDKTQLNKIGINKNIFPTSTLFNYPGFIKCLKMVEIAYSIEKWIEIVRNSATQEQEQYSRQILPFKLEYLNLQLMINSSDLEKFLKNSENTFIKKLMIYYRIEEQSEDILSYIKKYIMKTKRVEYLAILSDVTDLFSLTDEVKEFESFNIQVQKYDDLYIKFYNFLKENY</sequence>
<accession>A0A397SF11</accession>
<reference evidence="1 2" key="1">
    <citation type="submission" date="2018-06" db="EMBL/GenBank/DDBJ databases">
        <title>Comparative genomics reveals the genomic features of Rhizophagus irregularis, R. cerebriforme, R. diaphanum and Gigaspora rosea, and their symbiotic lifestyle signature.</title>
        <authorList>
            <person name="Morin E."/>
            <person name="San Clemente H."/>
            <person name="Chen E.C.H."/>
            <person name="De La Providencia I."/>
            <person name="Hainaut M."/>
            <person name="Kuo A."/>
            <person name="Kohler A."/>
            <person name="Murat C."/>
            <person name="Tang N."/>
            <person name="Roy S."/>
            <person name="Loubradou J."/>
            <person name="Henrissat B."/>
            <person name="Grigoriev I.V."/>
            <person name="Corradi N."/>
            <person name="Roux C."/>
            <person name="Martin F.M."/>
        </authorList>
    </citation>
    <scope>NUCLEOTIDE SEQUENCE [LARGE SCALE GENOMIC DNA]</scope>
    <source>
        <strain evidence="1 2">DAOM 227022</strain>
    </source>
</reference>
<evidence type="ECO:0008006" key="3">
    <source>
        <dbReference type="Google" id="ProtNLM"/>
    </source>
</evidence>
<organism evidence="1 2">
    <name type="scientific">Glomus cerebriforme</name>
    <dbReference type="NCBI Taxonomy" id="658196"/>
    <lineage>
        <taxon>Eukaryota</taxon>
        <taxon>Fungi</taxon>
        <taxon>Fungi incertae sedis</taxon>
        <taxon>Mucoromycota</taxon>
        <taxon>Glomeromycotina</taxon>
        <taxon>Glomeromycetes</taxon>
        <taxon>Glomerales</taxon>
        <taxon>Glomeraceae</taxon>
        <taxon>Glomus</taxon>
    </lineage>
</organism>
<gene>
    <name evidence="1" type="ORF">C1645_808700</name>
</gene>
<evidence type="ECO:0000313" key="1">
    <source>
        <dbReference type="EMBL" id="RIA84578.1"/>
    </source>
</evidence>